<evidence type="ECO:0008006" key="3">
    <source>
        <dbReference type="Google" id="ProtNLM"/>
    </source>
</evidence>
<comment type="caution">
    <text evidence="1">The sequence shown here is derived from an EMBL/GenBank/DDBJ whole genome shotgun (WGS) entry which is preliminary data.</text>
</comment>
<protein>
    <recommendedName>
        <fullName evidence="3">DDE Tnp4 domain-containing protein</fullName>
    </recommendedName>
</protein>
<sequence>MISRSLHAIFEESRTTRTLARGPIWSNLSNRLKAVPDTHDSTVFDNSHLRAVLEKEVPSEYHLVGYNGYGCRSYLLTPFLEPSTPQEISLQNAMTVIVAVAVLHNMTSQTDDIFEEEDDDRNNPTVANHAAGLAKRNALLSTFFNN</sequence>
<gene>
    <name evidence="1" type="ORF">AVEN_270129_1</name>
</gene>
<proteinExistence type="predicted"/>
<dbReference type="OrthoDB" id="6491270at2759"/>
<keyword evidence="2" id="KW-1185">Reference proteome</keyword>
<reference evidence="1 2" key="1">
    <citation type="journal article" date="2019" name="Sci. Rep.">
        <title>Orb-weaving spider Araneus ventricosus genome elucidates the spidroin gene catalogue.</title>
        <authorList>
            <person name="Kono N."/>
            <person name="Nakamura H."/>
            <person name="Ohtoshi R."/>
            <person name="Moran D.A.P."/>
            <person name="Shinohara A."/>
            <person name="Yoshida Y."/>
            <person name="Fujiwara M."/>
            <person name="Mori M."/>
            <person name="Tomita M."/>
            <person name="Arakawa K."/>
        </authorList>
    </citation>
    <scope>NUCLEOTIDE SEQUENCE [LARGE SCALE GENOMIC DNA]</scope>
</reference>
<dbReference type="AlphaFoldDB" id="A0A4Y2KG24"/>
<organism evidence="1 2">
    <name type="scientific">Araneus ventricosus</name>
    <name type="common">Orbweaver spider</name>
    <name type="synonym">Epeira ventricosa</name>
    <dbReference type="NCBI Taxonomy" id="182803"/>
    <lineage>
        <taxon>Eukaryota</taxon>
        <taxon>Metazoa</taxon>
        <taxon>Ecdysozoa</taxon>
        <taxon>Arthropoda</taxon>
        <taxon>Chelicerata</taxon>
        <taxon>Arachnida</taxon>
        <taxon>Araneae</taxon>
        <taxon>Araneomorphae</taxon>
        <taxon>Entelegynae</taxon>
        <taxon>Araneoidea</taxon>
        <taxon>Araneidae</taxon>
        <taxon>Araneus</taxon>
    </lineage>
</organism>
<evidence type="ECO:0000313" key="2">
    <source>
        <dbReference type="Proteomes" id="UP000499080"/>
    </source>
</evidence>
<accession>A0A4Y2KG24</accession>
<dbReference type="EMBL" id="BGPR01004510">
    <property type="protein sequence ID" value="GBN00363.1"/>
    <property type="molecule type" value="Genomic_DNA"/>
</dbReference>
<name>A0A4Y2KG24_ARAVE</name>
<dbReference type="Proteomes" id="UP000499080">
    <property type="component" value="Unassembled WGS sequence"/>
</dbReference>
<evidence type="ECO:0000313" key="1">
    <source>
        <dbReference type="EMBL" id="GBN00363.1"/>
    </source>
</evidence>